<dbReference type="EMBL" id="QGQD01000109">
    <property type="protein sequence ID" value="TLC97808.1"/>
    <property type="molecule type" value="Genomic_DNA"/>
</dbReference>
<sequence length="153" mass="17181">MIKRVIYKGLSSFSYGVTINLIFGVILIFTIGEGKTAPVVPEFAAHFPSDLIAFAVQCLLIGITAMSFAMGTEIMEIKSWSLVKQSIVYFIVTAAVWVPVSMFCWGFGKYLQSTVTVVCSYVTGYVISWYVQYRICRQDIDAINRKLEEMNQS</sequence>
<dbReference type="Proteomes" id="UP000306509">
    <property type="component" value="Unassembled WGS sequence"/>
</dbReference>
<evidence type="ECO:0000256" key="1">
    <source>
        <dbReference type="SAM" id="Phobius"/>
    </source>
</evidence>
<name>A0A4U8Q0N4_9FIRM</name>
<evidence type="ECO:0000313" key="3">
    <source>
        <dbReference type="Proteomes" id="UP000306509"/>
    </source>
</evidence>
<keyword evidence="1" id="KW-0472">Membrane</keyword>
<feature type="transmembrane region" description="Helical" evidence="1">
    <location>
        <begin position="114"/>
        <end position="131"/>
    </location>
</feature>
<dbReference type="STRING" id="180332.GCA_000797495_01065"/>
<comment type="caution">
    <text evidence="2">The sequence shown here is derived from an EMBL/GenBank/DDBJ whole genome shotgun (WGS) entry which is preliminary data.</text>
</comment>
<evidence type="ECO:0000313" key="2">
    <source>
        <dbReference type="EMBL" id="TLC97808.1"/>
    </source>
</evidence>
<accession>A0A4U8Q0N4</accession>
<protein>
    <recommendedName>
        <fullName evidence="4">DUF3021 domain-containing protein</fullName>
    </recommendedName>
</protein>
<dbReference type="AlphaFoldDB" id="A0A4U8Q0N4"/>
<proteinExistence type="predicted"/>
<keyword evidence="1" id="KW-1133">Transmembrane helix</keyword>
<organism evidence="2 3">
    <name type="scientific">Robinsoniella peoriensis</name>
    <dbReference type="NCBI Taxonomy" id="180332"/>
    <lineage>
        <taxon>Bacteria</taxon>
        <taxon>Bacillati</taxon>
        <taxon>Bacillota</taxon>
        <taxon>Clostridia</taxon>
        <taxon>Lachnospirales</taxon>
        <taxon>Lachnospiraceae</taxon>
        <taxon>Robinsoniella</taxon>
    </lineage>
</organism>
<feature type="transmembrane region" description="Helical" evidence="1">
    <location>
        <begin position="87"/>
        <end position="108"/>
    </location>
</feature>
<dbReference type="InterPro" id="IPR021560">
    <property type="entry name" value="DUF3021"/>
</dbReference>
<feature type="transmembrane region" description="Helical" evidence="1">
    <location>
        <begin position="12"/>
        <end position="31"/>
    </location>
</feature>
<keyword evidence="3" id="KW-1185">Reference proteome</keyword>
<dbReference type="Pfam" id="PF11457">
    <property type="entry name" value="DUF3021"/>
    <property type="match status" value="1"/>
</dbReference>
<dbReference type="RefSeq" id="WP_027292614.1">
    <property type="nucleotide sequence ID" value="NZ_CABMJZ010000050.1"/>
</dbReference>
<evidence type="ECO:0008006" key="4">
    <source>
        <dbReference type="Google" id="ProtNLM"/>
    </source>
</evidence>
<gene>
    <name evidence="2" type="ORF">DSM106044_05394</name>
</gene>
<keyword evidence="1" id="KW-0812">Transmembrane</keyword>
<feature type="transmembrane region" description="Helical" evidence="1">
    <location>
        <begin position="51"/>
        <end position="75"/>
    </location>
</feature>
<reference evidence="2 3" key="1">
    <citation type="journal article" date="2019" name="Anaerobe">
        <title>Detection of Robinsoniella peoriensis in multiple bone samples of a trauma patient.</title>
        <authorList>
            <person name="Schrottner P."/>
            <person name="Hartwich K."/>
            <person name="Bunk B."/>
            <person name="Schober I."/>
            <person name="Helbig S."/>
            <person name="Rudolph W.W."/>
            <person name="Gunzer F."/>
        </authorList>
    </citation>
    <scope>NUCLEOTIDE SEQUENCE [LARGE SCALE GENOMIC DNA]</scope>
    <source>
        <strain evidence="2 3">DSM 106044</strain>
    </source>
</reference>